<comment type="caution">
    <text evidence="1">The sequence shown here is derived from an EMBL/GenBank/DDBJ whole genome shotgun (WGS) entry which is preliminary data.</text>
</comment>
<feature type="non-terminal residue" evidence="1">
    <location>
        <position position="56"/>
    </location>
</feature>
<evidence type="ECO:0000313" key="1">
    <source>
        <dbReference type="EMBL" id="KAG7599593.1"/>
    </source>
</evidence>
<protein>
    <submittedName>
        <fullName evidence="1">Uncharacterized protein</fullName>
    </submittedName>
</protein>
<reference evidence="1 2" key="1">
    <citation type="submission" date="2020-12" db="EMBL/GenBank/DDBJ databases">
        <title>Concerted genomic and epigenomic changes stabilize Arabidopsis allopolyploids.</title>
        <authorList>
            <person name="Chen Z."/>
        </authorList>
    </citation>
    <scope>NUCLEOTIDE SEQUENCE [LARGE SCALE GENOMIC DNA]</scope>
    <source>
        <strain evidence="1">As9502</strain>
        <tissue evidence="1">Leaf</tissue>
    </source>
</reference>
<proteinExistence type="predicted"/>
<gene>
    <name evidence="1" type="ORF">ISN44_As06g037730</name>
</gene>
<dbReference type="EMBL" id="JAEFBJ010000006">
    <property type="protein sequence ID" value="KAG7599593.1"/>
    <property type="molecule type" value="Genomic_DNA"/>
</dbReference>
<dbReference type="AlphaFoldDB" id="A0A8T2CPP5"/>
<keyword evidence="2" id="KW-1185">Reference proteome</keyword>
<sequence>CDNGSSRQASLAGSAALVSLGFPSFLRGSVAVGSLSPDLVFRFTGLFLFSVLLGLD</sequence>
<dbReference type="Proteomes" id="UP000694251">
    <property type="component" value="Chromosome 6"/>
</dbReference>
<evidence type="ECO:0000313" key="2">
    <source>
        <dbReference type="Proteomes" id="UP000694251"/>
    </source>
</evidence>
<organism evidence="1 2">
    <name type="scientific">Arabidopsis suecica</name>
    <name type="common">Swedish thale-cress</name>
    <name type="synonym">Cardaminopsis suecica</name>
    <dbReference type="NCBI Taxonomy" id="45249"/>
    <lineage>
        <taxon>Eukaryota</taxon>
        <taxon>Viridiplantae</taxon>
        <taxon>Streptophyta</taxon>
        <taxon>Embryophyta</taxon>
        <taxon>Tracheophyta</taxon>
        <taxon>Spermatophyta</taxon>
        <taxon>Magnoliopsida</taxon>
        <taxon>eudicotyledons</taxon>
        <taxon>Gunneridae</taxon>
        <taxon>Pentapetalae</taxon>
        <taxon>rosids</taxon>
        <taxon>malvids</taxon>
        <taxon>Brassicales</taxon>
        <taxon>Brassicaceae</taxon>
        <taxon>Camelineae</taxon>
        <taxon>Arabidopsis</taxon>
    </lineage>
</organism>
<name>A0A8T2CPP5_ARASU</name>
<accession>A0A8T2CPP5</accession>